<name>A0A1F7Z085_9BACT</name>
<dbReference type="InterPro" id="IPR015797">
    <property type="entry name" value="NUDIX_hydrolase-like_dom_sf"/>
</dbReference>
<evidence type="ECO:0000259" key="6">
    <source>
        <dbReference type="PROSITE" id="PS51462"/>
    </source>
</evidence>
<evidence type="ECO:0000313" key="8">
    <source>
        <dbReference type="Proteomes" id="UP000178870"/>
    </source>
</evidence>
<keyword evidence="3" id="KW-0479">Metal-binding</keyword>
<dbReference type="GO" id="GO:0005737">
    <property type="term" value="C:cytoplasm"/>
    <property type="evidence" value="ECO:0007669"/>
    <property type="project" value="TreeGrafter"/>
</dbReference>
<dbReference type="Gene3D" id="3.90.79.10">
    <property type="entry name" value="Nucleoside Triphosphate Pyrophosphohydrolase"/>
    <property type="match status" value="1"/>
</dbReference>
<evidence type="ECO:0000256" key="2">
    <source>
        <dbReference type="ARBA" id="ARBA00005582"/>
    </source>
</evidence>
<evidence type="ECO:0000313" key="7">
    <source>
        <dbReference type="EMBL" id="OGM32957.1"/>
    </source>
</evidence>
<dbReference type="Pfam" id="PF00293">
    <property type="entry name" value="NUDIX"/>
    <property type="match status" value="1"/>
</dbReference>
<evidence type="ECO:0000256" key="3">
    <source>
        <dbReference type="ARBA" id="ARBA00022723"/>
    </source>
</evidence>
<dbReference type="CDD" id="cd18886">
    <property type="entry name" value="NUDIX_MutT_Nudt1"/>
    <property type="match status" value="1"/>
</dbReference>
<dbReference type="AlphaFoldDB" id="A0A1F7Z085"/>
<dbReference type="PANTHER" id="PTHR43758:SF2">
    <property type="entry name" value="OXIDIZED PURINE NUCLEOSIDE TRIPHOSPHATE HYDROLASE"/>
    <property type="match status" value="1"/>
</dbReference>
<dbReference type="GO" id="GO:0016818">
    <property type="term" value="F:hydrolase activity, acting on acid anhydrides, in phosphorus-containing anhydrides"/>
    <property type="evidence" value="ECO:0007669"/>
    <property type="project" value="TreeGrafter"/>
</dbReference>
<dbReference type="GO" id="GO:0046872">
    <property type="term" value="F:metal ion binding"/>
    <property type="evidence" value="ECO:0007669"/>
    <property type="project" value="UniProtKB-KW"/>
</dbReference>
<comment type="cofactor">
    <cofactor evidence="1">
        <name>Mg(2+)</name>
        <dbReference type="ChEBI" id="CHEBI:18420"/>
    </cofactor>
</comment>
<evidence type="ECO:0000256" key="4">
    <source>
        <dbReference type="ARBA" id="ARBA00022801"/>
    </source>
</evidence>
<evidence type="ECO:0000256" key="1">
    <source>
        <dbReference type="ARBA" id="ARBA00001946"/>
    </source>
</evidence>
<keyword evidence="4" id="KW-0378">Hydrolase</keyword>
<sequence length="177" mass="20099">MVEVPRGIDIKYTIGFCVVPAENKVLMLYRNNRPNKDKWNGLGGKINFDAKETPQECVIREISEETDKLIDLSLAPDLRYTGIVTWDVTTGEEKHNGGMHAYVANFNDRTVIFNKKETREGVLDWLDLTEVTSKDNSSVVENIPHFLPEMLKGHGKARYHCVYEDGNLVDFAVSPLK</sequence>
<accession>A0A1F7Z085</accession>
<gene>
    <name evidence="7" type="ORF">A2803_05180</name>
</gene>
<protein>
    <recommendedName>
        <fullName evidence="6">Nudix hydrolase domain-containing protein</fullName>
    </recommendedName>
</protein>
<feature type="domain" description="Nudix hydrolase" evidence="6">
    <location>
        <begin position="1"/>
        <end position="152"/>
    </location>
</feature>
<dbReference type="InterPro" id="IPR000086">
    <property type="entry name" value="NUDIX_hydrolase_dom"/>
</dbReference>
<organism evidence="7 8">
    <name type="scientific">Candidatus Woesebacteria bacterium RIFCSPHIGHO2_01_FULL_44_21</name>
    <dbReference type="NCBI Taxonomy" id="1802503"/>
    <lineage>
        <taxon>Bacteria</taxon>
        <taxon>Candidatus Woeseibacteriota</taxon>
    </lineage>
</organism>
<comment type="similarity">
    <text evidence="2">Belongs to the Nudix hydrolase family.</text>
</comment>
<proteinExistence type="inferred from homology"/>
<dbReference type="EMBL" id="MGGP01000011">
    <property type="protein sequence ID" value="OGM32957.1"/>
    <property type="molecule type" value="Genomic_DNA"/>
</dbReference>
<reference evidence="7 8" key="1">
    <citation type="journal article" date="2016" name="Nat. Commun.">
        <title>Thousands of microbial genomes shed light on interconnected biogeochemical processes in an aquifer system.</title>
        <authorList>
            <person name="Anantharaman K."/>
            <person name="Brown C.T."/>
            <person name="Hug L.A."/>
            <person name="Sharon I."/>
            <person name="Castelle C.J."/>
            <person name="Probst A.J."/>
            <person name="Thomas B.C."/>
            <person name="Singh A."/>
            <person name="Wilkins M.J."/>
            <person name="Karaoz U."/>
            <person name="Brodie E.L."/>
            <person name="Williams K.H."/>
            <person name="Hubbard S.S."/>
            <person name="Banfield J.F."/>
        </authorList>
    </citation>
    <scope>NUCLEOTIDE SEQUENCE [LARGE SCALE GENOMIC DNA]</scope>
</reference>
<dbReference type="Proteomes" id="UP000178870">
    <property type="component" value="Unassembled WGS sequence"/>
</dbReference>
<evidence type="ECO:0000256" key="5">
    <source>
        <dbReference type="ARBA" id="ARBA00022842"/>
    </source>
</evidence>
<dbReference type="SUPFAM" id="SSF55811">
    <property type="entry name" value="Nudix"/>
    <property type="match status" value="1"/>
</dbReference>
<dbReference type="PROSITE" id="PS51462">
    <property type="entry name" value="NUDIX"/>
    <property type="match status" value="1"/>
</dbReference>
<dbReference type="PANTHER" id="PTHR43758">
    <property type="entry name" value="7,8-DIHYDRO-8-OXOGUANINE TRIPHOSPHATASE"/>
    <property type="match status" value="1"/>
</dbReference>
<keyword evidence="5" id="KW-0460">Magnesium</keyword>
<comment type="caution">
    <text evidence="7">The sequence shown here is derived from an EMBL/GenBank/DDBJ whole genome shotgun (WGS) entry which is preliminary data.</text>
</comment>